<dbReference type="PhylomeDB" id="B3S5D8"/>
<dbReference type="Gene3D" id="3.30.70.330">
    <property type="match status" value="3"/>
</dbReference>
<dbReference type="PANTHER" id="PTHR13976">
    <property type="entry name" value="HETEROGENEOUS NUCLEAR RIBONUCLEOPROTEIN-RELATED"/>
    <property type="match status" value="1"/>
</dbReference>
<protein>
    <recommendedName>
        <fullName evidence="5">RRM domain-containing protein</fullName>
    </recommendedName>
</protein>
<feature type="compositionally biased region" description="Basic and acidic residues" evidence="4">
    <location>
        <begin position="240"/>
        <end position="253"/>
    </location>
</feature>
<organism evidence="6 7">
    <name type="scientific">Trichoplax adhaerens</name>
    <name type="common">Trichoplax reptans</name>
    <dbReference type="NCBI Taxonomy" id="10228"/>
    <lineage>
        <taxon>Eukaryota</taxon>
        <taxon>Metazoa</taxon>
        <taxon>Placozoa</taxon>
        <taxon>Uniplacotomia</taxon>
        <taxon>Trichoplacea</taxon>
        <taxon>Trichoplacidae</taxon>
        <taxon>Trichoplax</taxon>
    </lineage>
</organism>
<dbReference type="GeneID" id="6756614"/>
<evidence type="ECO:0000313" key="7">
    <source>
        <dbReference type="Proteomes" id="UP000009022"/>
    </source>
</evidence>
<dbReference type="InterPro" id="IPR035979">
    <property type="entry name" value="RBD_domain_sf"/>
</dbReference>
<proteinExistence type="predicted"/>
<dbReference type="InParanoid" id="B3S5D8"/>
<feature type="non-terminal residue" evidence="6">
    <location>
        <position position="339"/>
    </location>
</feature>
<keyword evidence="2 3" id="KW-0694">RNA-binding</keyword>
<reference evidence="6 7" key="1">
    <citation type="journal article" date="2008" name="Nature">
        <title>The Trichoplax genome and the nature of placozoans.</title>
        <authorList>
            <person name="Srivastava M."/>
            <person name="Begovic E."/>
            <person name="Chapman J."/>
            <person name="Putnam N.H."/>
            <person name="Hellsten U."/>
            <person name="Kawashima T."/>
            <person name="Kuo A."/>
            <person name="Mitros T."/>
            <person name="Salamov A."/>
            <person name="Carpenter M.L."/>
            <person name="Signorovitch A.Y."/>
            <person name="Moreno M.A."/>
            <person name="Kamm K."/>
            <person name="Grimwood J."/>
            <person name="Schmutz J."/>
            <person name="Shapiro H."/>
            <person name="Grigoriev I.V."/>
            <person name="Buss L.W."/>
            <person name="Schierwater B."/>
            <person name="Dellaporta S.L."/>
            <person name="Rokhsar D.S."/>
        </authorList>
    </citation>
    <scope>NUCLEOTIDE SEQUENCE [LARGE SCALE GENOMIC DNA]</scope>
    <source>
        <strain evidence="6 7">Grell-BS-1999</strain>
    </source>
</reference>
<dbReference type="GO" id="GO:1990904">
    <property type="term" value="C:ribonucleoprotein complex"/>
    <property type="evidence" value="ECO:0000318"/>
    <property type="project" value="GO_Central"/>
</dbReference>
<dbReference type="KEGG" id="tad:TRIADDRAFT_29141"/>
<evidence type="ECO:0000256" key="4">
    <source>
        <dbReference type="SAM" id="MobiDB-lite"/>
    </source>
</evidence>
<dbReference type="RefSeq" id="XP_002115274.1">
    <property type="nucleotide sequence ID" value="XM_002115238.1"/>
</dbReference>
<dbReference type="Pfam" id="PF00076">
    <property type="entry name" value="RRM_1"/>
    <property type="match status" value="2"/>
</dbReference>
<dbReference type="eggNOG" id="KOG4211">
    <property type="taxonomic scope" value="Eukaryota"/>
</dbReference>
<dbReference type="GO" id="GO:0005654">
    <property type="term" value="C:nucleoplasm"/>
    <property type="evidence" value="ECO:0000318"/>
    <property type="project" value="GO_Central"/>
</dbReference>
<evidence type="ECO:0000313" key="6">
    <source>
        <dbReference type="EMBL" id="EDV22119.1"/>
    </source>
</evidence>
<dbReference type="STRING" id="10228.B3S5D8"/>
<sequence length="339" mass="39203">MANTEEFVVRIRGLPWSATVEDVQKFFTGCRVKEGRQGIHFTYASDGRASGEAYIEFGSLEDFNRALERNRCHMGKRYVEVFKSKRSEMDYVVKRTKQRSGRDSENVVRLRGLPYECSKEEIAQFFTGYEIIPNGITFGVDRDGRSTGEAYVEFANTDVSERALSKDKETIGHRYIEIFRAKKSDIHNMSAPKIRPLIGSAASSRPRPYDRKRGDRFTRGHPEDRYNQGRGYNRGYLDNRPSDHPVEPDRPPDFEPNVHSIRMRGLPFKVTENEIVDFFDQIPLQNIHIEYGDGGKATGEAVVEFYNYEDALEAMNKDRRRIKHRYIELFLNTTPESEG</sequence>
<dbReference type="PROSITE" id="PS50102">
    <property type="entry name" value="RRM"/>
    <property type="match status" value="3"/>
</dbReference>
<dbReference type="CDD" id="cd12503">
    <property type="entry name" value="RRM1_hnRNPH_GRSF1_like"/>
    <property type="match status" value="1"/>
</dbReference>
<feature type="domain" description="RRM" evidence="5">
    <location>
        <begin position="106"/>
        <end position="183"/>
    </location>
</feature>
<dbReference type="OMA" id="PEYCIRM"/>
<feature type="region of interest" description="Disordered" evidence="4">
    <location>
        <begin position="197"/>
        <end position="258"/>
    </location>
</feature>
<evidence type="ECO:0000256" key="2">
    <source>
        <dbReference type="ARBA" id="ARBA00022884"/>
    </source>
</evidence>
<dbReference type="FunCoup" id="B3S5D8">
    <property type="interactions" value="2896"/>
</dbReference>
<keyword evidence="7" id="KW-1185">Reference proteome</keyword>
<dbReference type="GO" id="GO:0003723">
    <property type="term" value="F:RNA binding"/>
    <property type="evidence" value="ECO:0000318"/>
    <property type="project" value="GO_Central"/>
</dbReference>
<gene>
    <name evidence="6" type="ORF">TRIADDRAFT_29141</name>
</gene>
<feature type="domain" description="RRM" evidence="5">
    <location>
        <begin position="7"/>
        <end position="86"/>
    </location>
</feature>
<dbReference type="InterPro" id="IPR000504">
    <property type="entry name" value="RRM_dom"/>
</dbReference>
<dbReference type="Proteomes" id="UP000009022">
    <property type="component" value="Unassembled WGS sequence"/>
</dbReference>
<dbReference type="InterPro" id="IPR050666">
    <property type="entry name" value="ESRP"/>
</dbReference>
<dbReference type="InterPro" id="IPR012677">
    <property type="entry name" value="Nucleotide-bd_a/b_plait_sf"/>
</dbReference>
<evidence type="ECO:0000256" key="1">
    <source>
        <dbReference type="ARBA" id="ARBA00022737"/>
    </source>
</evidence>
<evidence type="ECO:0000259" key="5">
    <source>
        <dbReference type="PROSITE" id="PS50102"/>
    </source>
</evidence>
<dbReference type="EMBL" id="DS985250">
    <property type="protein sequence ID" value="EDV22119.1"/>
    <property type="molecule type" value="Genomic_DNA"/>
</dbReference>
<dbReference type="SUPFAM" id="SSF54928">
    <property type="entry name" value="RNA-binding domain, RBD"/>
    <property type="match status" value="3"/>
</dbReference>
<feature type="domain" description="RRM" evidence="5">
    <location>
        <begin position="259"/>
        <end position="334"/>
    </location>
</feature>
<dbReference type="GO" id="GO:0043484">
    <property type="term" value="P:regulation of RNA splicing"/>
    <property type="evidence" value="ECO:0000318"/>
    <property type="project" value="GO_Central"/>
</dbReference>
<dbReference type="HOGENOM" id="CLU_032003_1_0_1"/>
<dbReference type="CDD" id="cd12504">
    <property type="entry name" value="RRM2_hnRNPH_CRSF1_like"/>
    <property type="match status" value="1"/>
</dbReference>
<dbReference type="AlphaFoldDB" id="B3S5D8"/>
<dbReference type="OrthoDB" id="431068at2759"/>
<dbReference type="CTD" id="6756614"/>
<feature type="compositionally biased region" description="Basic and acidic residues" evidence="4">
    <location>
        <begin position="207"/>
        <end position="227"/>
    </location>
</feature>
<accession>B3S5D8</accession>
<dbReference type="SMART" id="SM00360">
    <property type="entry name" value="RRM"/>
    <property type="match status" value="3"/>
</dbReference>
<evidence type="ECO:0000256" key="3">
    <source>
        <dbReference type="PROSITE-ProRule" id="PRU00176"/>
    </source>
</evidence>
<keyword evidence="1" id="KW-0677">Repeat</keyword>
<name>B3S5D8_TRIAD</name>